<gene>
    <name evidence="4" type="ORF">JQ615_11335</name>
</gene>
<sequence length="410" mass="45786">MSITQAKAEYRVHVGDVLEVAVAGVPELRHRAPVQMDGNVFLPLVGVVQVAGLPLPQVQATIGAKLASKTFRQRTSEGREVVVVIDADAITTTVAEYRPIYANGDVSKPGEYPYRPSITARQLVALAGGYDVMRIRMNNPYLEAADLRTQYGSLWTEFAQEQARIWRIKTELGEGEGLQINPDVLKDLPGTRSAISEIVNSEREYLKTRQSDYQQEKAFLQRGVQQQDEEVRVLSEQQKKEEEGVQSDADELQKTLDLFGKGTLTGPRVTDARRAVLLSSTRKLQTSARLLQVRQQQDDLTRKLGKLDNQRRLDLLRELQDTSVKLNQIREKLQGVGEKLEYTAMVRSQLVQGSGNKPEITVIRKGDKGQERIAADEDTELQPGDAVEISLRYQDAPDVPLHSLTSSNTN</sequence>
<dbReference type="Proteomes" id="UP001315278">
    <property type="component" value="Unassembled WGS sequence"/>
</dbReference>
<evidence type="ECO:0000259" key="3">
    <source>
        <dbReference type="Pfam" id="PF25994"/>
    </source>
</evidence>
<dbReference type="Pfam" id="PF02563">
    <property type="entry name" value="Poly_export"/>
    <property type="match status" value="1"/>
</dbReference>
<accession>A0ABS5FGT4</accession>
<evidence type="ECO:0000256" key="1">
    <source>
        <dbReference type="ARBA" id="ARBA00022729"/>
    </source>
</evidence>
<keyword evidence="5" id="KW-1185">Reference proteome</keyword>
<dbReference type="PANTHER" id="PTHR33619:SF3">
    <property type="entry name" value="POLYSACCHARIDE EXPORT PROTEIN GFCE-RELATED"/>
    <property type="match status" value="1"/>
</dbReference>
<dbReference type="InterPro" id="IPR058781">
    <property type="entry name" value="HH_AprE-like"/>
</dbReference>
<evidence type="ECO:0000313" key="4">
    <source>
        <dbReference type="EMBL" id="MBR0795983.1"/>
    </source>
</evidence>
<reference evidence="5" key="1">
    <citation type="journal article" date="2021" name="ISME J.">
        <title>Evolutionary origin and ecological implication of a unique nif island in free-living Bradyrhizobium lineages.</title>
        <authorList>
            <person name="Tao J."/>
        </authorList>
    </citation>
    <scope>NUCLEOTIDE SEQUENCE [LARGE SCALE GENOMIC DNA]</scope>
    <source>
        <strain evidence="5">SZCCT0434</strain>
    </source>
</reference>
<organism evidence="4 5">
    <name type="scientific">Bradyrhizobium jicamae</name>
    <dbReference type="NCBI Taxonomy" id="280332"/>
    <lineage>
        <taxon>Bacteria</taxon>
        <taxon>Pseudomonadati</taxon>
        <taxon>Pseudomonadota</taxon>
        <taxon>Alphaproteobacteria</taxon>
        <taxon>Hyphomicrobiales</taxon>
        <taxon>Nitrobacteraceae</taxon>
        <taxon>Bradyrhizobium</taxon>
    </lineage>
</organism>
<name>A0ABS5FGT4_9BRAD</name>
<proteinExistence type="predicted"/>
<comment type="caution">
    <text evidence="4">The sequence shown here is derived from an EMBL/GenBank/DDBJ whole genome shotgun (WGS) entry which is preliminary data.</text>
</comment>
<dbReference type="PANTHER" id="PTHR33619">
    <property type="entry name" value="POLYSACCHARIDE EXPORT PROTEIN GFCE-RELATED"/>
    <property type="match status" value="1"/>
</dbReference>
<evidence type="ECO:0000313" key="5">
    <source>
        <dbReference type="Proteomes" id="UP001315278"/>
    </source>
</evidence>
<protein>
    <submittedName>
        <fullName evidence="4">Polysaccharide biosynthesis/export family protein</fullName>
    </submittedName>
</protein>
<dbReference type="EMBL" id="JAFCJH010000009">
    <property type="protein sequence ID" value="MBR0795983.1"/>
    <property type="molecule type" value="Genomic_DNA"/>
</dbReference>
<dbReference type="InterPro" id="IPR003715">
    <property type="entry name" value="Poly_export_N"/>
</dbReference>
<dbReference type="InterPro" id="IPR049712">
    <property type="entry name" value="Poly_export"/>
</dbReference>
<dbReference type="Pfam" id="PF25994">
    <property type="entry name" value="HH_AprE"/>
    <property type="match status" value="1"/>
</dbReference>
<keyword evidence="1" id="KW-0732">Signal</keyword>
<dbReference type="Gene3D" id="3.30.1950.10">
    <property type="entry name" value="wza like domain"/>
    <property type="match status" value="1"/>
</dbReference>
<feature type="domain" description="AprE-like long alpha-helical hairpin" evidence="3">
    <location>
        <begin position="148"/>
        <end position="336"/>
    </location>
</feature>
<evidence type="ECO:0000259" key="2">
    <source>
        <dbReference type="Pfam" id="PF02563"/>
    </source>
</evidence>
<feature type="domain" description="Polysaccharide export protein N-terminal" evidence="2">
    <location>
        <begin position="5"/>
        <end position="69"/>
    </location>
</feature>